<dbReference type="EMBL" id="CP110496">
    <property type="protein sequence ID" value="WDI78334.1"/>
    <property type="molecule type" value="Genomic_DNA"/>
</dbReference>
<dbReference type="InterPro" id="IPR035926">
    <property type="entry name" value="NusB-like_sf"/>
</dbReference>
<dbReference type="InterPro" id="IPR006027">
    <property type="entry name" value="NusB_RsmB_TIM44"/>
</dbReference>
<organism evidence="8 9">
    <name type="scientific">Candidatus Purcelliella pentastirinorum</name>
    <dbReference type="NCBI Taxonomy" id="472834"/>
    <lineage>
        <taxon>Bacteria</taxon>
        <taxon>Pseudomonadati</taxon>
        <taxon>Pseudomonadota</taxon>
        <taxon>Gammaproteobacteria</taxon>
        <taxon>Enterobacterales</taxon>
        <taxon>Enterobacteriaceae</taxon>
        <taxon>Candidatus Purcelliella</taxon>
    </lineage>
</organism>
<protein>
    <recommendedName>
        <fullName evidence="6">Transcription antitermination protein NusB</fullName>
    </recommendedName>
    <alternativeName>
        <fullName evidence="6">Antitermination factor NusB</fullName>
    </alternativeName>
</protein>
<dbReference type="RefSeq" id="WP_274360359.1">
    <property type="nucleotide sequence ID" value="NZ_CP110496.1"/>
</dbReference>
<evidence type="ECO:0000259" key="7">
    <source>
        <dbReference type="Pfam" id="PF01029"/>
    </source>
</evidence>
<dbReference type="SUPFAM" id="SSF48013">
    <property type="entry name" value="NusB-like"/>
    <property type="match status" value="1"/>
</dbReference>
<evidence type="ECO:0000256" key="5">
    <source>
        <dbReference type="ARBA" id="ARBA00023163"/>
    </source>
</evidence>
<dbReference type="PANTHER" id="PTHR11078:SF3">
    <property type="entry name" value="ANTITERMINATION NUSB DOMAIN-CONTAINING PROTEIN"/>
    <property type="match status" value="1"/>
</dbReference>
<evidence type="ECO:0000256" key="6">
    <source>
        <dbReference type="HAMAP-Rule" id="MF_00073"/>
    </source>
</evidence>
<evidence type="ECO:0000313" key="9">
    <source>
        <dbReference type="Proteomes" id="UP001214992"/>
    </source>
</evidence>
<evidence type="ECO:0000256" key="3">
    <source>
        <dbReference type="ARBA" id="ARBA00022884"/>
    </source>
</evidence>
<dbReference type="PANTHER" id="PTHR11078">
    <property type="entry name" value="N UTILIZATION SUBSTANCE PROTEIN B-RELATED"/>
    <property type="match status" value="1"/>
</dbReference>
<comment type="function">
    <text evidence="6">Involved in transcription antitermination. Required for transcription of ribosomal RNA (rRNA) genes. Binds specifically to the boxA antiterminator sequence of the ribosomal RNA (rrn) operons.</text>
</comment>
<reference evidence="8" key="1">
    <citation type="submission" date="2022-11" db="EMBL/GenBank/DDBJ databases">
        <title>Genomic comparisons reveal selection pressure and functional variation between nutritional endosymbionts of cave-adapted and epigean Hawaiian planthoppers.</title>
        <authorList>
            <person name="Gossett J.M."/>
            <person name="Porter M.L."/>
            <person name="Vasquez Y."/>
            <person name="Bennett G.M."/>
            <person name="Chong R.A."/>
        </authorList>
    </citation>
    <scope>NUCLEOTIDE SEQUENCE</scope>
    <source>
        <strain evidence="8">OPOL2</strain>
    </source>
</reference>
<evidence type="ECO:0000313" key="8">
    <source>
        <dbReference type="EMBL" id="WDI78334.1"/>
    </source>
</evidence>
<keyword evidence="2 6" id="KW-0889">Transcription antitermination</keyword>
<dbReference type="InterPro" id="IPR011605">
    <property type="entry name" value="NusB_fam"/>
</dbReference>
<dbReference type="GO" id="GO:0003723">
    <property type="term" value="F:RNA binding"/>
    <property type="evidence" value="ECO:0007669"/>
    <property type="project" value="UniProtKB-UniRule"/>
</dbReference>
<dbReference type="GO" id="GO:0005829">
    <property type="term" value="C:cytosol"/>
    <property type="evidence" value="ECO:0007669"/>
    <property type="project" value="TreeGrafter"/>
</dbReference>
<dbReference type="GO" id="GO:0006353">
    <property type="term" value="P:DNA-templated transcription termination"/>
    <property type="evidence" value="ECO:0007669"/>
    <property type="project" value="UniProtKB-UniRule"/>
</dbReference>
<comment type="similarity">
    <text evidence="1 6">Belongs to the NusB family.</text>
</comment>
<evidence type="ECO:0000256" key="2">
    <source>
        <dbReference type="ARBA" id="ARBA00022814"/>
    </source>
</evidence>
<keyword evidence="3 6" id="KW-0694">RNA-binding</keyword>
<sequence>MNILYRKSARKRAVQALYSWQISNNNINDIEHHFLKKKNNKIDIIYFKKIFNGVTNIVKELDEIIKLYILRKINTLSLIEKTVLRISLYELKNCNEIPYKIIIDEGIELAKIFGSKNSYKFINGVLDKIVVKMKLKN</sequence>
<keyword evidence="5 6" id="KW-0804">Transcription</keyword>
<dbReference type="Gene3D" id="1.10.940.10">
    <property type="entry name" value="NusB-like"/>
    <property type="match status" value="1"/>
</dbReference>
<keyword evidence="4 6" id="KW-0805">Transcription regulation</keyword>
<feature type="domain" description="NusB/RsmB/TIM44" evidence="7">
    <location>
        <begin position="8"/>
        <end position="129"/>
    </location>
</feature>
<dbReference type="HAMAP" id="MF_00073">
    <property type="entry name" value="NusB"/>
    <property type="match status" value="1"/>
</dbReference>
<evidence type="ECO:0000256" key="1">
    <source>
        <dbReference type="ARBA" id="ARBA00005952"/>
    </source>
</evidence>
<name>A0AAX3N7C8_9ENTR</name>
<dbReference type="Pfam" id="PF01029">
    <property type="entry name" value="NusB"/>
    <property type="match status" value="1"/>
</dbReference>
<dbReference type="NCBIfam" id="TIGR01951">
    <property type="entry name" value="nusB"/>
    <property type="match status" value="1"/>
</dbReference>
<dbReference type="Proteomes" id="UP001214992">
    <property type="component" value="Chromosome"/>
</dbReference>
<dbReference type="AlphaFoldDB" id="A0AAX3N7C8"/>
<accession>A0AAX3N7C8</accession>
<evidence type="ECO:0000256" key="4">
    <source>
        <dbReference type="ARBA" id="ARBA00023015"/>
    </source>
</evidence>
<gene>
    <name evidence="6 8" type="primary">nusB</name>
    <name evidence="8" type="ORF">ONB71_01260</name>
</gene>
<proteinExistence type="inferred from homology"/>
<dbReference type="GO" id="GO:0031564">
    <property type="term" value="P:transcription antitermination"/>
    <property type="evidence" value="ECO:0007669"/>
    <property type="project" value="UniProtKB-KW"/>
</dbReference>